<evidence type="ECO:0000313" key="2">
    <source>
        <dbReference type="EMBL" id="PAA93155.1"/>
    </source>
</evidence>
<protein>
    <recommendedName>
        <fullName evidence="4">Alpha-1,4-N-acetylglucosaminyltransferase</fullName>
    </recommendedName>
</protein>
<comment type="caution">
    <text evidence="2">The sequence shown here is derived from an EMBL/GenBank/DDBJ whole genome shotgun (WGS) entry which is preliminary data.</text>
</comment>
<keyword evidence="3" id="KW-1185">Reference proteome</keyword>
<evidence type="ECO:0008006" key="4">
    <source>
        <dbReference type="Google" id="ProtNLM"/>
    </source>
</evidence>
<dbReference type="PANTHER" id="PTHR32385">
    <property type="entry name" value="MANNOSYL PHOSPHORYLINOSITOL CERAMIDE SYNTHASE"/>
    <property type="match status" value="1"/>
</dbReference>
<dbReference type="GO" id="GO:0016020">
    <property type="term" value="C:membrane"/>
    <property type="evidence" value="ECO:0007669"/>
    <property type="project" value="GOC"/>
</dbReference>
<organism evidence="2 3">
    <name type="scientific">Macrostomum lignano</name>
    <dbReference type="NCBI Taxonomy" id="282301"/>
    <lineage>
        <taxon>Eukaryota</taxon>
        <taxon>Metazoa</taxon>
        <taxon>Spiralia</taxon>
        <taxon>Lophotrochozoa</taxon>
        <taxon>Platyhelminthes</taxon>
        <taxon>Rhabditophora</taxon>
        <taxon>Macrostomorpha</taxon>
        <taxon>Macrostomida</taxon>
        <taxon>Macrostomidae</taxon>
        <taxon>Macrostomum</taxon>
    </lineage>
</organism>
<name>A0A267H4E9_9PLAT</name>
<dbReference type="Pfam" id="PF04488">
    <property type="entry name" value="Gly_transf_sug"/>
    <property type="match status" value="1"/>
</dbReference>
<keyword evidence="1" id="KW-0808">Transferase</keyword>
<dbReference type="InterPro" id="IPR051706">
    <property type="entry name" value="Glycosyltransferase_domain"/>
</dbReference>
<dbReference type="Gene3D" id="3.90.550.20">
    <property type="match status" value="1"/>
</dbReference>
<dbReference type="EMBL" id="NIVC01000032">
    <property type="protein sequence ID" value="PAA93155.1"/>
    <property type="molecule type" value="Genomic_DNA"/>
</dbReference>
<reference evidence="2 3" key="1">
    <citation type="submission" date="2017-06" db="EMBL/GenBank/DDBJ databases">
        <title>A platform for efficient transgenesis in Macrostomum lignano, a flatworm model organism for stem cell research.</title>
        <authorList>
            <person name="Berezikov E."/>
        </authorList>
    </citation>
    <scope>NUCLEOTIDE SEQUENCE [LARGE SCALE GENOMIC DNA]</scope>
    <source>
        <strain evidence="2">DV1</strain>
        <tissue evidence="2">Whole organism</tissue>
    </source>
</reference>
<dbReference type="InterPro" id="IPR007577">
    <property type="entry name" value="GlycoTrfase_DXD_sugar-bd_CS"/>
</dbReference>
<accession>A0A267H4E9</accession>
<sequence length="161" mass="19169">MIHQSWKSRKLPTRRAQRWSASWQTCFPNWEFRFWTDDDNLALVRDHYPWFLPVYFSFKKPVERADVARYFYMFHFGGIYADLDAVCQKNFEHLLNSTAMLFGGMDGLKQEDSLLRTYVENSLMASRPGHPFWMRLIARVMVHQHFGRGGGQWTLPPGLRF</sequence>
<evidence type="ECO:0000313" key="3">
    <source>
        <dbReference type="Proteomes" id="UP000215902"/>
    </source>
</evidence>
<dbReference type="AlphaFoldDB" id="A0A267H4E9"/>
<evidence type="ECO:0000256" key="1">
    <source>
        <dbReference type="ARBA" id="ARBA00022679"/>
    </source>
</evidence>
<dbReference type="Proteomes" id="UP000215902">
    <property type="component" value="Unassembled WGS sequence"/>
</dbReference>
<dbReference type="InterPro" id="IPR029044">
    <property type="entry name" value="Nucleotide-diphossugar_trans"/>
</dbReference>
<gene>
    <name evidence="2" type="ORF">BOX15_Mlig032152g2</name>
</gene>
<dbReference type="SUPFAM" id="SSF53448">
    <property type="entry name" value="Nucleotide-diphospho-sugar transferases"/>
    <property type="match status" value="1"/>
</dbReference>
<dbReference type="PANTHER" id="PTHR32385:SF23">
    <property type="entry name" value="NUCLEOTIDE-DIPHOSPHO-SUGAR TRANSFERASE"/>
    <property type="match status" value="1"/>
</dbReference>
<dbReference type="GO" id="GO:0000030">
    <property type="term" value="F:mannosyltransferase activity"/>
    <property type="evidence" value="ECO:0007669"/>
    <property type="project" value="TreeGrafter"/>
</dbReference>
<proteinExistence type="predicted"/>
<dbReference type="GO" id="GO:0051999">
    <property type="term" value="P:mannosyl-inositol phosphorylceramide biosynthetic process"/>
    <property type="evidence" value="ECO:0007669"/>
    <property type="project" value="TreeGrafter"/>
</dbReference>
<dbReference type="OrthoDB" id="10020246at2759"/>